<evidence type="ECO:0000256" key="9">
    <source>
        <dbReference type="NCBIfam" id="TIGR00751"/>
    </source>
</evidence>
<dbReference type="CDD" id="cd13962">
    <property type="entry name" value="PT_UbiA_UBIAD1"/>
    <property type="match status" value="1"/>
</dbReference>
<gene>
    <name evidence="11" type="ORF">T235_05635</name>
</gene>
<feature type="non-terminal residue" evidence="11">
    <location>
        <position position="200"/>
    </location>
</feature>
<dbReference type="GO" id="GO:0016020">
    <property type="term" value="C:membrane"/>
    <property type="evidence" value="ECO:0007669"/>
    <property type="project" value="UniProtKB-SubCell"/>
</dbReference>
<feature type="transmembrane region" description="Helical" evidence="10">
    <location>
        <begin position="56"/>
        <end position="75"/>
    </location>
</feature>
<dbReference type="GO" id="GO:0009234">
    <property type="term" value="P:menaquinone biosynthetic process"/>
    <property type="evidence" value="ECO:0007669"/>
    <property type="project" value="UniProtKB-UniRule"/>
</dbReference>
<organism evidence="11 12">
    <name type="scientific">Tannerella sp. oral taxon BU063 isolate Cell 8/11</name>
    <dbReference type="NCBI Taxonomy" id="1411915"/>
    <lineage>
        <taxon>Bacteria</taxon>
        <taxon>Pseudomonadati</taxon>
        <taxon>Bacteroidota</taxon>
        <taxon>Bacteroidia</taxon>
        <taxon>Bacteroidales</taxon>
        <taxon>Tannerellaceae</taxon>
        <taxon>Tannerella</taxon>
    </lineage>
</organism>
<dbReference type="AlphaFoldDB" id="W2D2M4"/>
<keyword evidence="5" id="KW-0808">Transferase</keyword>
<dbReference type="InterPro" id="IPR044878">
    <property type="entry name" value="UbiA_sf"/>
</dbReference>
<feature type="transmembrane region" description="Helical" evidence="10">
    <location>
        <begin position="164"/>
        <end position="182"/>
    </location>
</feature>
<keyword evidence="7 10" id="KW-1133">Transmembrane helix</keyword>
<evidence type="ECO:0000256" key="6">
    <source>
        <dbReference type="ARBA" id="ARBA00022692"/>
    </source>
</evidence>
<dbReference type="PANTHER" id="PTHR13929:SF0">
    <property type="entry name" value="UBIA PRENYLTRANSFERASE DOMAIN-CONTAINING PROTEIN 1"/>
    <property type="match status" value="1"/>
</dbReference>
<dbReference type="Proteomes" id="UP000034980">
    <property type="component" value="Unassembled WGS sequence"/>
</dbReference>
<evidence type="ECO:0000313" key="11">
    <source>
        <dbReference type="EMBL" id="ETK13056.1"/>
    </source>
</evidence>
<keyword evidence="4" id="KW-1003">Cell membrane</keyword>
<reference evidence="11 12" key="1">
    <citation type="submission" date="2013-11" db="EMBL/GenBank/DDBJ databases">
        <title>Single cell genomics of uncultured Tannerella BU063 (oral taxon 286).</title>
        <authorList>
            <person name="Beall C.J."/>
            <person name="Campbell A.G."/>
            <person name="Griffen A.L."/>
            <person name="Podar M."/>
            <person name="Leys E.J."/>
        </authorList>
    </citation>
    <scope>NUCLEOTIDE SEQUENCE [LARGE SCALE GENOMIC DNA]</scope>
    <source>
        <strain evidence="11">Cell 8/11</strain>
    </source>
</reference>
<dbReference type="Pfam" id="PF01040">
    <property type="entry name" value="UbiA"/>
    <property type="match status" value="1"/>
</dbReference>
<comment type="subcellular location">
    <subcellularLocation>
        <location evidence="1">Membrane</location>
        <topology evidence="1">Multi-pass membrane protein</topology>
    </subcellularLocation>
</comment>
<evidence type="ECO:0000256" key="2">
    <source>
        <dbReference type="ARBA" id="ARBA00004863"/>
    </source>
</evidence>
<dbReference type="PANTHER" id="PTHR13929">
    <property type="entry name" value="1,4-DIHYDROXY-2-NAPHTHOATE OCTAPRENYLTRANSFERASE"/>
    <property type="match status" value="1"/>
</dbReference>
<feature type="transmembrane region" description="Helical" evidence="10">
    <location>
        <begin position="133"/>
        <end position="152"/>
    </location>
</feature>
<keyword evidence="8 10" id="KW-0472">Membrane</keyword>
<dbReference type="UniPathway" id="UPA00079"/>
<accession>W2D2M4</accession>
<dbReference type="GO" id="GO:0046428">
    <property type="term" value="F:1,4-dihydroxy-2-naphthoate polyprenyltransferase activity"/>
    <property type="evidence" value="ECO:0007669"/>
    <property type="project" value="UniProtKB-UniRule"/>
</dbReference>
<name>W2D2M4_9BACT</name>
<protein>
    <recommendedName>
        <fullName evidence="9">1,4-dihydroxy-2-naphthoate octaprenyltransferase</fullName>
        <ecNumber evidence="9">2.5.1.74</ecNumber>
    </recommendedName>
</protein>
<dbReference type="EMBL" id="AYYF01000968">
    <property type="protein sequence ID" value="ETK13056.1"/>
    <property type="molecule type" value="Genomic_DNA"/>
</dbReference>
<dbReference type="GO" id="GO:0042371">
    <property type="term" value="P:vitamin K biosynthetic process"/>
    <property type="evidence" value="ECO:0007669"/>
    <property type="project" value="TreeGrafter"/>
</dbReference>
<dbReference type="NCBIfam" id="TIGR00751">
    <property type="entry name" value="menA"/>
    <property type="match status" value="1"/>
</dbReference>
<evidence type="ECO:0000256" key="5">
    <source>
        <dbReference type="ARBA" id="ARBA00022679"/>
    </source>
</evidence>
<dbReference type="EC" id="2.5.1.74" evidence="9"/>
<sequence>MSTERPLSSPTPPSAVASVSPLKAWITAARPHTLAASACPVVAASALAWRADTFRFVPAALCLLVAVLAQVAANLSNDYFDYKKGADTDRRVGHQRAVASGWIAPQTMLRASLVTLGLALVCGLFLLAYGNPVLLLGAGVAIALCVPAYTAGPYPLAYRGWGDVCVLLFYGVIPVCLTYYVQAGTVTATTAWISVALGLL</sequence>
<proteinExistence type="predicted"/>
<evidence type="ECO:0000256" key="1">
    <source>
        <dbReference type="ARBA" id="ARBA00004141"/>
    </source>
</evidence>
<evidence type="ECO:0000256" key="3">
    <source>
        <dbReference type="ARBA" id="ARBA00022428"/>
    </source>
</evidence>
<dbReference type="InterPro" id="IPR000537">
    <property type="entry name" value="UbiA_prenyltransferase"/>
</dbReference>
<dbReference type="Gene3D" id="1.10.357.140">
    <property type="entry name" value="UbiA prenyltransferase"/>
    <property type="match status" value="1"/>
</dbReference>
<evidence type="ECO:0000256" key="10">
    <source>
        <dbReference type="SAM" id="Phobius"/>
    </source>
</evidence>
<comment type="caution">
    <text evidence="11">The sequence shown here is derived from an EMBL/GenBank/DDBJ whole genome shotgun (WGS) entry which is preliminary data.</text>
</comment>
<keyword evidence="3" id="KW-0474">Menaquinone biosynthesis</keyword>
<feature type="transmembrane region" description="Helical" evidence="10">
    <location>
        <begin position="108"/>
        <end position="127"/>
    </location>
</feature>
<evidence type="ECO:0000256" key="8">
    <source>
        <dbReference type="ARBA" id="ARBA00023136"/>
    </source>
</evidence>
<evidence type="ECO:0000256" key="4">
    <source>
        <dbReference type="ARBA" id="ARBA00022475"/>
    </source>
</evidence>
<dbReference type="InterPro" id="IPR026046">
    <property type="entry name" value="UBIAD1"/>
</dbReference>
<evidence type="ECO:0000313" key="12">
    <source>
        <dbReference type="Proteomes" id="UP000034980"/>
    </source>
</evidence>
<evidence type="ECO:0000256" key="7">
    <source>
        <dbReference type="ARBA" id="ARBA00022989"/>
    </source>
</evidence>
<keyword evidence="6 10" id="KW-0812">Transmembrane</keyword>
<comment type="pathway">
    <text evidence="2">Quinol/quinone metabolism; menaquinone biosynthesis.</text>
</comment>